<dbReference type="SMART" id="SM00530">
    <property type="entry name" value="HTH_XRE"/>
    <property type="match status" value="1"/>
</dbReference>
<protein>
    <submittedName>
        <fullName evidence="6">RodZ protein</fullName>
    </submittedName>
</protein>
<accession>A0A812NSG6</accession>
<feature type="repeat" description="TPR" evidence="1">
    <location>
        <begin position="42"/>
        <end position="75"/>
    </location>
</feature>
<reference evidence="6" key="1">
    <citation type="submission" date="2021-02" db="EMBL/GenBank/DDBJ databases">
        <authorList>
            <person name="Dougan E. K."/>
            <person name="Rhodes N."/>
            <person name="Thang M."/>
            <person name="Chan C."/>
        </authorList>
    </citation>
    <scope>NUCLEOTIDE SEQUENCE</scope>
</reference>
<evidence type="ECO:0000256" key="2">
    <source>
        <dbReference type="SAM" id="MobiDB-lite"/>
    </source>
</evidence>
<dbReference type="Pfam" id="PF14559">
    <property type="entry name" value="TPR_19"/>
    <property type="match status" value="1"/>
</dbReference>
<dbReference type="Proteomes" id="UP000649617">
    <property type="component" value="Unassembled WGS sequence"/>
</dbReference>
<keyword evidence="3" id="KW-1133">Transmembrane helix</keyword>
<dbReference type="EMBL" id="CAJNIZ010011112">
    <property type="protein sequence ID" value="CAE7312347.1"/>
    <property type="molecule type" value="Genomic_DNA"/>
</dbReference>
<dbReference type="GO" id="GO:0003677">
    <property type="term" value="F:DNA binding"/>
    <property type="evidence" value="ECO:0007669"/>
    <property type="project" value="InterPro"/>
</dbReference>
<feature type="repeat" description="TPR" evidence="1">
    <location>
        <begin position="76"/>
        <end position="109"/>
    </location>
</feature>
<dbReference type="Pfam" id="PF13181">
    <property type="entry name" value="TPR_8"/>
    <property type="match status" value="1"/>
</dbReference>
<proteinExistence type="predicted"/>
<evidence type="ECO:0000313" key="7">
    <source>
        <dbReference type="Proteomes" id="UP000649617"/>
    </source>
</evidence>
<dbReference type="SUPFAM" id="SSF48452">
    <property type="entry name" value="TPR-like"/>
    <property type="match status" value="1"/>
</dbReference>
<dbReference type="InterPro" id="IPR010982">
    <property type="entry name" value="Lambda_DNA-bd_dom_sf"/>
</dbReference>
<keyword evidence="3" id="KW-0472">Membrane</keyword>
<evidence type="ECO:0000256" key="3">
    <source>
        <dbReference type="SAM" id="Phobius"/>
    </source>
</evidence>
<dbReference type="Pfam" id="PF13464">
    <property type="entry name" value="RodZ_C"/>
    <property type="match status" value="1"/>
</dbReference>
<name>A0A812NSG6_SYMPI</name>
<feature type="region of interest" description="Disordered" evidence="2">
    <location>
        <begin position="383"/>
        <end position="409"/>
    </location>
</feature>
<keyword evidence="7" id="KW-1185">Reference proteome</keyword>
<evidence type="ECO:0000259" key="5">
    <source>
        <dbReference type="PROSITE" id="PS50943"/>
    </source>
</evidence>
<feature type="chain" id="PRO_5032739523" evidence="4">
    <location>
        <begin position="31"/>
        <end position="565"/>
    </location>
</feature>
<dbReference type="CDD" id="cd00093">
    <property type="entry name" value="HTH_XRE"/>
    <property type="match status" value="1"/>
</dbReference>
<comment type="caution">
    <text evidence="6">The sequence shown here is derived from an EMBL/GenBank/DDBJ whole genome shotgun (WGS) entry which is preliminary data.</text>
</comment>
<feature type="transmembrane region" description="Helical" evidence="3">
    <location>
        <begin position="357"/>
        <end position="375"/>
    </location>
</feature>
<dbReference type="InterPro" id="IPR001387">
    <property type="entry name" value="Cro/C1-type_HTH"/>
</dbReference>
<dbReference type="Gene3D" id="1.25.40.10">
    <property type="entry name" value="Tetratricopeptide repeat domain"/>
    <property type="match status" value="1"/>
</dbReference>
<dbReference type="OrthoDB" id="19588at2759"/>
<sequence length="565" mass="60491">MCPVTIRTAACTVLISIVFTLSGCVTETTGGLPAPGTESERTKAQLDLARGYIEQRDFNRARTALDSALEIDPRNVEAHVLNAVLLHAQGEYELAEFHYKRALRLDPDNAQALNNYGTFLYSRGRFDDAVVPLAQLVQDTGYRARSQAFENLGLAYLRAGRDEDAKAALTRALDLNFRQATAILELAELAFNDSDFAQAASLLSDFKAVARQNARSLCLGIKVAKATGRSVSDGPVTGNAAPDGPGVALAQAREAAEITQREVSDALNLPVATIDAIEQDDRDHLPADVFTRGYIRAYARLLQLDPGPLVAAFGGSVDDPELAASVADAAASQRNTNRGSNWVIPVRLPPGVTPARLMAVGSVLLLLIILMIWFFSGDTPAEIDNNQSPPTAPTPEQAGEPNATSQMTNRTTRTITPEPMQSALTQEQPAVAEAQTLPDAVVDIAQTADLELQPDVSQPAQEPAVVVQEQVQSMTPPGVRRLTPTGADRLSIEFTEECWVEIKDPEGNLLYGNLGRPGTQLAFVGAAPFRVLLGYAPGAMLKYNAEPVALGPHTRNNVASLVLGQ</sequence>
<dbReference type="PANTHER" id="PTHR34475">
    <property type="match status" value="1"/>
</dbReference>
<evidence type="ECO:0000256" key="4">
    <source>
        <dbReference type="SAM" id="SignalP"/>
    </source>
</evidence>
<dbReference type="Gene3D" id="1.10.260.40">
    <property type="entry name" value="lambda repressor-like DNA-binding domains"/>
    <property type="match status" value="1"/>
</dbReference>
<evidence type="ECO:0000256" key="1">
    <source>
        <dbReference type="PROSITE-ProRule" id="PRU00339"/>
    </source>
</evidence>
<dbReference type="PANTHER" id="PTHR34475:SF1">
    <property type="entry name" value="CYTOSKELETON PROTEIN RODZ"/>
    <property type="match status" value="1"/>
</dbReference>
<dbReference type="SMART" id="SM00028">
    <property type="entry name" value="TPR"/>
    <property type="match status" value="3"/>
</dbReference>
<gene>
    <name evidence="6" type="primary">rodZ</name>
    <name evidence="6" type="ORF">SPIL2461_LOCUS7105</name>
</gene>
<dbReference type="PROSITE" id="PS51257">
    <property type="entry name" value="PROKAR_LIPOPROTEIN"/>
    <property type="match status" value="1"/>
</dbReference>
<dbReference type="PROSITE" id="PS50005">
    <property type="entry name" value="TPR"/>
    <property type="match status" value="3"/>
</dbReference>
<dbReference type="InterPro" id="IPR050400">
    <property type="entry name" value="Bact_Cytoskel_RodZ"/>
</dbReference>
<evidence type="ECO:0000313" key="6">
    <source>
        <dbReference type="EMBL" id="CAE7312347.1"/>
    </source>
</evidence>
<dbReference type="AlphaFoldDB" id="A0A812NSG6"/>
<dbReference type="PROSITE" id="PS50943">
    <property type="entry name" value="HTH_CROC1"/>
    <property type="match status" value="1"/>
</dbReference>
<dbReference type="InterPro" id="IPR013360">
    <property type="entry name" value="Pilus_4_PilW"/>
</dbReference>
<keyword evidence="4" id="KW-0732">Signal</keyword>
<organism evidence="6 7">
    <name type="scientific">Symbiodinium pilosum</name>
    <name type="common">Dinoflagellate</name>
    <dbReference type="NCBI Taxonomy" id="2952"/>
    <lineage>
        <taxon>Eukaryota</taxon>
        <taxon>Sar</taxon>
        <taxon>Alveolata</taxon>
        <taxon>Dinophyceae</taxon>
        <taxon>Suessiales</taxon>
        <taxon>Symbiodiniaceae</taxon>
        <taxon>Symbiodinium</taxon>
    </lineage>
</organism>
<dbReference type="InterPro" id="IPR019734">
    <property type="entry name" value="TPR_rpt"/>
</dbReference>
<dbReference type="Pfam" id="PF13413">
    <property type="entry name" value="HTH_25"/>
    <property type="match status" value="1"/>
</dbReference>
<feature type="signal peptide" evidence="4">
    <location>
        <begin position="1"/>
        <end position="30"/>
    </location>
</feature>
<dbReference type="NCBIfam" id="TIGR02521">
    <property type="entry name" value="type_IV_pilW"/>
    <property type="match status" value="1"/>
</dbReference>
<keyword evidence="3" id="KW-0812">Transmembrane</keyword>
<keyword evidence="1" id="KW-0802">TPR repeat</keyword>
<feature type="repeat" description="TPR" evidence="1">
    <location>
        <begin position="146"/>
        <end position="179"/>
    </location>
</feature>
<dbReference type="InterPro" id="IPR011990">
    <property type="entry name" value="TPR-like_helical_dom_sf"/>
</dbReference>
<feature type="domain" description="HTH cro/C1-type" evidence="5">
    <location>
        <begin position="249"/>
        <end position="309"/>
    </location>
</feature>
<dbReference type="InterPro" id="IPR025194">
    <property type="entry name" value="RodZ-like_C"/>
</dbReference>